<feature type="repeat" description="TPR" evidence="3">
    <location>
        <begin position="101"/>
        <end position="134"/>
    </location>
</feature>
<evidence type="ECO:0000256" key="3">
    <source>
        <dbReference type="PROSITE-ProRule" id="PRU00339"/>
    </source>
</evidence>
<evidence type="ECO:0000256" key="1">
    <source>
        <dbReference type="ARBA" id="ARBA00022737"/>
    </source>
</evidence>
<keyword evidence="4" id="KW-1133">Transmembrane helix</keyword>
<organism evidence="6 7">
    <name type="scientific">Paenibacillus chitinolyticus</name>
    <dbReference type="NCBI Taxonomy" id="79263"/>
    <lineage>
        <taxon>Bacteria</taxon>
        <taxon>Bacillati</taxon>
        <taxon>Bacillota</taxon>
        <taxon>Bacilli</taxon>
        <taxon>Bacillales</taxon>
        <taxon>Paenibacillaceae</taxon>
        <taxon>Paenibacillus</taxon>
    </lineage>
</organism>
<feature type="repeat" description="TPR" evidence="3">
    <location>
        <begin position="170"/>
        <end position="203"/>
    </location>
</feature>
<dbReference type="Pfam" id="PF13181">
    <property type="entry name" value="TPR_8"/>
    <property type="match status" value="2"/>
</dbReference>
<accession>A0A410WU31</accession>
<evidence type="ECO:0000313" key="5">
    <source>
        <dbReference type="EMBL" id="MCY9595041.1"/>
    </source>
</evidence>
<feature type="transmembrane region" description="Helical" evidence="4">
    <location>
        <begin position="6"/>
        <end position="32"/>
    </location>
</feature>
<evidence type="ECO:0000256" key="2">
    <source>
        <dbReference type="ARBA" id="ARBA00022803"/>
    </source>
</evidence>
<keyword evidence="4" id="KW-0812">Transmembrane</keyword>
<keyword evidence="8" id="KW-1185">Reference proteome</keyword>
<gene>
    <name evidence="5" type="ORF">M5X16_04530</name>
    <name evidence="6" type="ORF">PC41400_09620</name>
</gene>
<dbReference type="GeneID" id="95375064"/>
<dbReference type="Proteomes" id="UP001527202">
    <property type="component" value="Unassembled WGS sequence"/>
</dbReference>
<dbReference type="SMART" id="SM00028">
    <property type="entry name" value="TPR"/>
    <property type="match status" value="3"/>
</dbReference>
<dbReference type="KEGG" id="pchi:PC41400_09620"/>
<protein>
    <submittedName>
        <fullName evidence="6">Tetratricopeptide repeat protein</fullName>
    </submittedName>
</protein>
<dbReference type="InterPro" id="IPR019734">
    <property type="entry name" value="TPR_rpt"/>
</dbReference>
<evidence type="ECO:0000313" key="6">
    <source>
        <dbReference type="EMBL" id="QAV17909.1"/>
    </source>
</evidence>
<name>A0A410WU31_9BACL</name>
<dbReference type="SUPFAM" id="SSF48452">
    <property type="entry name" value="TPR-like"/>
    <property type="match status" value="1"/>
</dbReference>
<sequence>MLGKFFLFSLLLYITRSPLLALIILLVVLYVIDRRFIGLSPSLLRPLKRNRRISQLRQELRANPHHASSKLELARLLIDKRKYREALVYLREVEPVMSESADVSYEIGLCLLKMDQLQEGLAYMTKALELNPRVKYGDPYLQMGEALAESDPRQAVDMLERFRDEQSSSVEAYYRLGLLYGKLGRTEKAKEAFRESVDVYKSLPKYSRRKQRRWAILARFK</sequence>
<dbReference type="PROSITE" id="PS50293">
    <property type="entry name" value="TPR_REGION"/>
    <property type="match status" value="1"/>
</dbReference>
<dbReference type="InterPro" id="IPR011990">
    <property type="entry name" value="TPR-like_helical_dom_sf"/>
</dbReference>
<dbReference type="Proteomes" id="UP000288943">
    <property type="component" value="Chromosome"/>
</dbReference>
<keyword evidence="2 3" id="KW-0802">TPR repeat</keyword>
<dbReference type="PANTHER" id="PTHR44186">
    <property type="match status" value="1"/>
</dbReference>
<dbReference type="EMBL" id="JAMDMJ010000004">
    <property type="protein sequence ID" value="MCY9595041.1"/>
    <property type="molecule type" value="Genomic_DNA"/>
</dbReference>
<dbReference type="OrthoDB" id="2658060at2"/>
<dbReference type="RefSeq" id="WP_042230961.1">
    <property type="nucleotide sequence ID" value="NZ_CP026520.1"/>
</dbReference>
<evidence type="ECO:0000256" key="4">
    <source>
        <dbReference type="SAM" id="Phobius"/>
    </source>
</evidence>
<keyword evidence="1" id="KW-0677">Repeat</keyword>
<reference evidence="5 8" key="2">
    <citation type="submission" date="2022-05" db="EMBL/GenBank/DDBJ databases">
        <title>Genome Sequencing of Bee-Associated Microbes.</title>
        <authorList>
            <person name="Dunlap C."/>
        </authorList>
    </citation>
    <scope>NUCLEOTIDE SEQUENCE [LARGE SCALE GENOMIC DNA]</scope>
    <source>
        <strain evidence="5 8">NRRL B-23120</strain>
    </source>
</reference>
<evidence type="ECO:0000313" key="8">
    <source>
        <dbReference type="Proteomes" id="UP001527202"/>
    </source>
</evidence>
<proteinExistence type="predicted"/>
<evidence type="ECO:0000313" key="7">
    <source>
        <dbReference type="Proteomes" id="UP000288943"/>
    </source>
</evidence>
<dbReference type="Gene3D" id="1.25.40.10">
    <property type="entry name" value="Tetratricopeptide repeat domain"/>
    <property type="match status" value="1"/>
</dbReference>
<dbReference type="AlphaFoldDB" id="A0A410WU31"/>
<keyword evidence="4" id="KW-0472">Membrane</keyword>
<reference evidence="6 7" key="1">
    <citation type="submission" date="2018-01" db="EMBL/GenBank/DDBJ databases">
        <title>The whole genome sequencing and assembly of Paenibacillus chitinolyticus KCCM 41400 strain.</title>
        <authorList>
            <person name="Kim J.-Y."/>
            <person name="Park M.-K."/>
            <person name="Lee Y.-J."/>
            <person name="Yi H."/>
            <person name="Bahn Y.-S."/>
            <person name="Kim J.F."/>
            <person name="Lee D.-W."/>
        </authorList>
    </citation>
    <scope>NUCLEOTIDE SEQUENCE [LARGE SCALE GENOMIC DNA]</scope>
    <source>
        <strain evidence="6 7">KCCM 41400</strain>
    </source>
</reference>
<dbReference type="PANTHER" id="PTHR44186:SF1">
    <property type="entry name" value="BARDET-BIEDL SYNDROME 4 PROTEIN"/>
    <property type="match status" value="1"/>
</dbReference>
<dbReference type="EMBL" id="CP026520">
    <property type="protein sequence ID" value="QAV17909.1"/>
    <property type="molecule type" value="Genomic_DNA"/>
</dbReference>
<dbReference type="PROSITE" id="PS50005">
    <property type="entry name" value="TPR"/>
    <property type="match status" value="2"/>
</dbReference>